<sequence>MLSLHEVATLLLIKDAPDRVGLDSPELGALSKLELVDMGPPDVVMPKPRVSARGHGMLRALRC</sequence>
<gene>
    <name evidence="1" type="ORF">SAMN05443245_7509</name>
</gene>
<evidence type="ECO:0000313" key="2">
    <source>
        <dbReference type="Proteomes" id="UP000183487"/>
    </source>
</evidence>
<dbReference type="Proteomes" id="UP000183487">
    <property type="component" value="Unassembled WGS sequence"/>
</dbReference>
<accession>A0A1H1JXV8</accession>
<evidence type="ECO:0000313" key="1">
    <source>
        <dbReference type="EMBL" id="SDR54794.1"/>
    </source>
</evidence>
<proteinExistence type="predicted"/>
<organism evidence="1 2">
    <name type="scientific">Paraburkholderia fungorum</name>
    <dbReference type="NCBI Taxonomy" id="134537"/>
    <lineage>
        <taxon>Bacteria</taxon>
        <taxon>Pseudomonadati</taxon>
        <taxon>Pseudomonadota</taxon>
        <taxon>Betaproteobacteria</taxon>
        <taxon>Burkholderiales</taxon>
        <taxon>Burkholderiaceae</taxon>
        <taxon>Paraburkholderia</taxon>
    </lineage>
</organism>
<name>A0A1H1JXV8_9BURK</name>
<dbReference type="AlphaFoldDB" id="A0A1H1JXV8"/>
<dbReference type="OrthoDB" id="9034987at2"/>
<keyword evidence="2" id="KW-1185">Reference proteome</keyword>
<dbReference type="EMBL" id="FNKP01000004">
    <property type="protein sequence ID" value="SDR54794.1"/>
    <property type="molecule type" value="Genomic_DNA"/>
</dbReference>
<reference evidence="2" key="1">
    <citation type="submission" date="2016-10" db="EMBL/GenBank/DDBJ databases">
        <authorList>
            <person name="Varghese N."/>
        </authorList>
    </citation>
    <scope>NUCLEOTIDE SEQUENCE [LARGE SCALE GENOMIC DNA]</scope>
    <source>
        <strain evidence="2">GAS106B</strain>
    </source>
</reference>
<protein>
    <submittedName>
        <fullName evidence="1">Uncharacterized protein</fullName>
    </submittedName>
</protein>